<dbReference type="Proteomes" id="UP000011591">
    <property type="component" value="Unassembled WGS sequence"/>
</dbReference>
<sequence length="124" mass="13855">MHEDGRKSTTETGTGSDQISLYVYEFETDELVDAIYDAESIVIPDVGDRVSFVEARADGDLETESVSYREESEAATYVVRQREITYISVDYDIDGLQQSDALVSEVKLWVSSDAEDRGPGRSTR</sequence>
<comment type="caution">
    <text evidence="1">The sequence shown here is derived from an EMBL/GenBank/DDBJ whole genome shotgun (WGS) entry which is preliminary data.</text>
</comment>
<reference evidence="1 2" key="1">
    <citation type="journal article" date="2014" name="PLoS Genet.">
        <title>Phylogenetically driven sequencing of extremely halophilic archaea reveals strategies for static and dynamic osmo-response.</title>
        <authorList>
            <person name="Becker E.A."/>
            <person name="Seitzer P.M."/>
            <person name="Tritt A."/>
            <person name="Larsen D."/>
            <person name="Krusor M."/>
            <person name="Yao A.I."/>
            <person name="Wu D."/>
            <person name="Madern D."/>
            <person name="Eisen J.A."/>
            <person name="Darling A.E."/>
            <person name="Facciotti M.T."/>
        </authorList>
    </citation>
    <scope>NUCLEOTIDE SEQUENCE [LARGE SCALE GENOMIC DNA]</scope>
    <source>
        <strain evidence="1 2">DSM 13077</strain>
    </source>
</reference>
<organism evidence="1 2">
    <name type="scientific">Natrialba aegyptia DSM 13077</name>
    <dbReference type="NCBI Taxonomy" id="1227491"/>
    <lineage>
        <taxon>Archaea</taxon>
        <taxon>Methanobacteriati</taxon>
        <taxon>Methanobacteriota</taxon>
        <taxon>Stenosarchaea group</taxon>
        <taxon>Halobacteria</taxon>
        <taxon>Halobacteriales</taxon>
        <taxon>Natrialbaceae</taxon>
        <taxon>Natrialba</taxon>
    </lineage>
</organism>
<dbReference type="EMBL" id="AOIP01000029">
    <property type="protein sequence ID" value="ELZ05091.1"/>
    <property type="molecule type" value="Genomic_DNA"/>
</dbReference>
<keyword evidence="2" id="KW-1185">Reference proteome</keyword>
<proteinExistence type="predicted"/>
<dbReference type="AlphaFoldDB" id="M0B2H2"/>
<name>M0B2H2_9EURY</name>
<dbReference type="PATRIC" id="fig|1227491.4.peg.2214"/>
<evidence type="ECO:0000313" key="2">
    <source>
        <dbReference type="Proteomes" id="UP000011591"/>
    </source>
</evidence>
<protein>
    <submittedName>
        <fullName evidence="1">Uncharacterized protein</fullName>
    </submittedName>
</protein>
<accession>M0B2H2</accession>
<evidence type="ECO:0000313" key="1">
    <source>
        <dbReference type="EMBL" id="ELZ05091.1"/>
    </source>
</evidence>
<gene>
    <name evidence="1" type="ORF">C480_10789</name>
</gene>
<dbReference type="OrthoDB" id="167805at2157"/>